<dbReference type="NCBIfam" id="NF009395">
    <property type="entry name" value="PRK12755.1"/>
    <property type="match status" value="1"/>
</dbReference>
<dbReference type="KEGG" id="vg:26622753"/>
<dbReference type="Proteomes" id="UP000202749">
    <property type="component" value="Segment"/>
</dbReference>
<dbReference type="InterPro" id="IPR006219">
    <property type="entry name" value="DAHP_synth_1"/>
</dbReference>
<proteinExistence type="inferred from homology"/>
<name>A0A0G2SSM2_9CAUD</name>
<dbReference type="GO" id="GO:0009073">
    <property type="term" value="P:aromatic amino acid family biosynthetic process"/>
    <property type="evidence" value="ECO:0007669"/>
    <property type="project" value="UniProtKB-KW"/>
</dbReference>
<comment type="similarity">
    <text evidence="1">Belongs to the class-I DAHP synthase family.</text>
</comment>
<accession>A0A0G2SSM2</accession>
<dbReference type="GO" id="GO:0003849">
    <property type="term" value="F:3-deoxy-7-phosphoheptulonate synthase activity"/>
    <property type="evidence" value="ECO:0007669"/>
    <property type="project" value="UniProtKB-EC"/>
</dbReference>
<dbReference type="Gene3D" id="3.20.20.70">
    <property type="entry name" value="Aldolase class I"/>
    <property type="match status" value="1"/>
</dbReference>
<keyword evidence="9" id="KW-1185">Reference proteome</keyword>
<protein>
    <recommendedName>
        <fullName evidence="2">3-deoxy-7-phosphoheptulonate synthase</fullName>
        <ecNumber evidence="2">2.5.1.54</ecNumber>
    </recommendedName>
</protein>
<dbReference type="SUPFAM" id="SSF51569">
    <property type="entry name" value="Aldolase"/>
    <property type="match status" value="1"/>
</dbReference>
<dbReference type="InterPro" id="IPR006218">
    <property type="entry name" value="DAHP1/KDSA"/>
</dbReference>
<dbReference type="InterPro" id="IPR013785">
    <property type="entry name" value="Aldolase_TIM"/>
</dbReference>
<dbReference type="Pfam" id="PF00793">
    <property type="entry name" value="DAHP_synth_1"/>
    <property type="match status" value="1"/>
</dbReference>
<evidence type="ECO:0000256" key="3">
    <source>
        <dbReference type="ARBA" id="ARBA00022605"/>
    </source>
</evidence>
<organism evidence="8 9">
    <name type="scientific">Proteus phage vB_PmiM_Pm5461</name>
    <dbReference type="NCBI Taxonomy" id="1636250"/>
    <lineage>
        <taxon>Viruses</taxon>
        <taxon>Duplodnaviria</taxon>
        <taxon>Heunggongvirae</taxon>
        <taxon>Uroviricota</taxon>
        <taxon>Caudoviricetes</taxon>
        <taxon>Pantevenvirales</taxon>
        <taxon>Straboviridae</taxon>
        <taxon>Bragavirus</taxon>
        <taxon>Bragavirus pm5461</taxon>
    </lineage>
</organism>
<feature type="domain" description="DAHP synthetase I/KDSA" evidence="7">
    <location>
        <begin position="31"/>
        <end position="313"/>
    </location>
</feature>
<dbReference type="PANTHER" id="PTHR21225">
    <property type="entry name" value="PHOSPHO-2-DEHYDRO-3-DEOXYHEPTONATE ALDOLASE DAHP SYNTHETASE"/>
    <property type="match status" value="1"/>
</dbReference>
<gene>
    <name evidence="8" type="ORF">Pm5461_205</name>
</gene>
<evidence type="ECO:0000313" key="9">
    <source>
        <dbReference type="Proteomes" id="UP000202749"/>
    </source>
</evidence>
<dbReference type="GO" id="GO:0008652">
    <property type="term" value="P:amino acid biosynthetic process"/>
    <property type="evidence" value="ECO:0007669"/>
    <property type="project" value="UniProtKB-KW"/>
</dbReference>
<sequence>MHVKTISTPQELHYDLPISPELSRQVESHRNLIKDIISGKSNKKLIVVGPCSIHDPGQAITYGKYLKELQKHVSDKYLLVMRVYFEKPRTTVGWKGLVNDPELNGSFNIDEGLRIARHLCLELLNLGLPLATEVLDPFTIKYLSGIFSWVAIGARTTESQTHREIASGLPMAVGFKNSTSGDIQVALDAIKSAAFPHSYLGIDMNGVISKIYANGNQNTHVILRGGKIGKEYKTNYSKEYIDSLDIPVMVDCSHSNCEGDFKKQIEVAKEAIKSKNTFGLMIESNLEEGNQKISKNLLWGVSITDPCIGILDTTNLIMEL</sequence>
<reference evidence="8 9" key="1">
    <citation type="submission" date="2015-03" db="EMBL/GenBank/DDBJ databases">
        <authorList>
            <person name="Melo L.D.R."/>
            <person name="Veiga P."/>
            <person name="Cerca N."/>
            <person name="Kropinski A.M."/>
            <person name="Azeredo J."/>
            <person name="Almeida C."/>
            <person name="Sillankorva S."/>
        </authorList>
    </citation>
    <scope>NUCLEOTIDE SEQUENCE [LARGE SCALE GENOMIC DNA]</scope>
</reference>
<evidence type="ECO:0000256" key="4">
    <source>
        <dbReference type="ARBA" id="ARBA00022679"/>
    </source>
</evidence>
<dbReference type="PANTHER" id="PTHR21225:SF10">
    <property type="entry name" value="PHOSPHO-2-DEHYDRO-3-DEOXYHEPTONATE ALDOLASE, TYR-SENSITIVE"/>
    <property type="match status" value="1"/>
</dbReference>
<dbReference type="RefSeq" id="YP_009195627.1">
    <property type="nucleotide sequence ID" value="NC_028762.1"/>
</dbReference>
<evidence type="ECO:0000256" key="1">
    <source>
        <dbReference type="ARBA" id="ARBA00007985"/>
    </source>
</evidence>
<dbReference type="EC" id="2.5.1.54" evidence="2"/>
<keyword evidence="3" id="KW-0028">Amino-acid biosynthesis</keyword>
<dbReference type="OrthoDB" id="7714at10239"/>
<dbReference type="PIRSF" id="PIRSF001361">
    <property type="entry name" value="DAHP_synthase"/>
    <property type="match status" value="1"/>
</dbReference>
<dbReference type="NCBIfam" id="TIGR00034">
    <property type="entry name" value="aroFGH"/>
    <property type="match status" value="1"/>
</dbReference>
<comment type="catalytic activity">
    <reaction evidence="6">
        <text>D-erythrose 4-phosphate + phosphoenolpyruvate + H2O = 7-phospho-2-dehydro-3-deoxy-D-arabino-heptonate + phosphate</text>
        <dbReference type="Rhea" id="RHEA:14717"/>
        <dbReference type="ChEBI" id="CHEBI:15377"/>
        <dbReference type="ChEBI" id="CHEBI:16897"/>
        <dbReference type="ChEBI" id="CHEBI:43474"/>
        <dbReference type="ChEBI" id="CHEBI:58394"/>
        <dbReference type="ChEBI" id="CHEBI:58702"/>
        <dbReference type="EC" id="2.5.1.54"/>
    </reaction>
</comment>
<evidence type="ECO:0000313" key="8">
    <source>
        <dbReference type="EMBL" id="AKA62071.1"/>
    </source>
</evidence>
<evidence type="ECO:0000256" key="5">
    <source>
        <dbReference type="ARBA" id="ARBA00023141"/>
    </source>
</evidence>
<dbReference type="GeneID" id="26622753"/>
<evidence type="ECO:0000259" key="7">
    <source>
        <dbReference type="Pfam" id="PF00793"/>
    </source>
</evidence>
<evidence type="ECO:0000256" key="2">
    <source>
        <dbReference type="ARBA" id="ARBA00012694"/>
    </source>
</evidence>
<keyword evidence="4 8" id="KW-0808">Transferase</keyword>
<evidence type="ECO:0000256" key="6">
    <source>
        <dbReference type="ARBA" id="ARBA00047508"/>
    </source>
</evidence>
<dbReference type="EMBL" id="KP890823">
    <property type="protein sequence ID" value="AKA62071.1"/>
    <property type="molecule type" value="Genomic_DNA"/>
</dbReference>
<keyword evidence="5" id="KW-0057">Aromatic amino acid biosynthesis</keyword>